<evidence type="ECO:0000256" key="1">
    <source>
        <dbReference type="ARBA" id="ARBA00005771"/>
    </source>
</evidence>
<protein>
    <recommendedName>
        <fullName evidence="3">Sulfotransferase</fullName>
        <ecNumber evidence="3">2.8.2.-</ecNumber>
    </recommendedName>
</protein>
<dbReference type="EC" id="2.8.2.-" evidence="3"/>
<evidence type="ECO:0000259" key="4">
    <source>
        <dbReference type="Pfam" id="PF00685"/>
    </source>
</evidence>
<reference evidence="5 6" key="1">
    <citation type="journal article" date="2019" name="Proc. Natl. Acad. Sci. U.S.A.">
        <title>Regulatory changes in pterin and carotenoid genes underlie balanced color polymorphisms in the wall lizard.</title>
        <authorList>
            <person name="Andrade P."/>
            <person name="Pinho C."/>
            <person name="Perez I de Lanuza G."/>
            <person name="Afonso S."/>
            <person name="Brejcha J."/>
            <person name="Rubin C.J."/>
            <person name="Wallerman O."/>
            <person name="Pereira P."/>
            <person name="Sabatino S.J."/>
            <person name="Bellati A."/>
            <person name="Pellitteri-Rosa D."/>
            <person name="Bosakova Z."/>
            <person name="Bunikis I."/>
            <person name="Carretero M.A."/>
            <person name="Feiner N."/>
            <person name="Marsik P."/>
            <person name="Pauperio F."/>
            <person name="Salvi D."/>
            <person name="Soler L."/>
            <person name="While G.M."/>
            <person name="Uller T."/>
            <person name="Font E."/>
            <person name="Andersson L."/>
            <person name="Carneiro M."/>
        </authorList>
    </citation>
    <scope>NUCLEOTIDE SEQUENCE</scope>
</reference>
<dbReference type="InterPro" id="IPR027417">
    <property type="entry name" value="P-loop_NTPase"/>
</dbReference>
<evidence type="ECO:0000256" key="3">
    <source>
        <dbReference type="RuleBase" id="RU361155"/>
    </source>
</evidence>
<dbReference type="Proteomes" id="UP000472272">
    <property type="component" value="Chromosome 3"/>
</dbReference>
<evidence type="ECO:0000256" key="2">
    <source>
        <dbReference type="ARBA" id="ARBA00022679"/>
    </source>
</evidence>
<sequence length="421" mass="48333">MSQEGLKEIMDKKLEEAGKAAPEDQLFMHDGGLYPTIVCCPDTMKILDTFEARSDDVVLVGYAKTGTNWVGQILKELEAASGKYDEEEMKRRQQIEKELKLLPYLEFGDPGKFERLKKLPSRRVIKTHLIPQKIPKSIFQKKAKILVLFRNPKDTAVSYFHFSKGMSIVPDQKTWDEFFSEFMNGIVPYGLYFNHIIEWNKYLDDKNIMFITYEELKENTTLGIKKMAEFFNFSVTEQDIQSIMEKTSFNSMKEKSHETHGKMGNTLFRKGNILIQGSANFSTGGPDRLRTGACAPVGMHTCPLLFPRWLSEPWRGRTRRCLWLPIGCRSFLQPIGSCGCIPEVNPRVELNSALPQFSSTQGLTEWAARARGQFNDPLGPNPTCRPWFANPCSNMLNYYHQEYIPCFSSTFSSRNIVQYEK</sequence>
<name>A0A670I6X6_PODMU</name>
<comment type="similarity">
    <text evidence="1 3">Belongs to the sulfotransferase 1 family.</text>
</comment>
<dbReference type="Pfam" id="PF00685">
    <property type="entry name" value="Sulfotransfer_1"/>
    <property type="match status" value="1"/>
</dbReference>
<evidence type="ECO:0000313" key="5">
    <source>
        <dbReference type="Ensembl" id="ENSPMRP00000007448.1"/>
    </source>
</evidence>
<organism evidence="5 6">
    <name type="scientific">Podarcis muralis</name>
    <name type="common">Wall lizard</name>
    <name type="synonym">Lacerta muralis</name>
    <dbReference type="NCBI Taxonomy" id="64176"/>
    <lineage>
        <taxon>Eukaryota</taxon>
        <taxon>Metazoa</taxon>
        <taxon>Chordata</taxon>
        <taxon>Craniata</taxon>
        <taxon>Vertebrata</taxon>
        <taxon>Euteleostomi</taxon>
        <taxon>Lepidosauria</taxon>
        <taxon>Squamata</taxon>
        <taxon>Bifurcata</taxon>
        <taxon>Unidentata</taxon>
        <taxon>Episquamata</taxon>
        <taxon>Laterata</taxon>
        <taxon>Lacertibaenia</taxon>
        <taxon>Lacertidae</taxon>
        <taxon>Podarcis</taxon>
    </lineage>
</organism>
<feature type="domain" description="Sulfotransferase" evidence="4">
    <location>
        <begin position="55"/>
        <end position="271"/>
    </location>
</feature>
<dbReference type="Gene3D" id="3.40.50.300">
    <property type="entry name" value="P-loop containing nucleotide triphosphate hydrolases"/>
    <property type="match status" value="1"/>
</dbReference>
<dbReference type="GO" id="GO:0008146">
    <property type="term" value="F:sulfotransferase activity"/>
    <property type="evidence" value="ECO:0007669"/>
    <property type="project" value="InterPro"/>
</dbReference>
<reference evidence="5" key="2">
    <citation type="submission" date="2025-08" db="UniProtKB">
        <authorList>
            <consortium name="Ensembl"/>
        </authorList>
    </citation>
    <scope>IDENTIFICATION</scope>
</reference>
<dbReference type="PANTHER" id="PTHR11783">
    <property type="entry name" value="SULFOTRANSFERASE SULT"/>
    <property type="match status" value="1"/>
</dbReference>
<keyword evidence="2 3" id="KW-0808">Transferase</keyword>
<dbReference type="AlphaFoldDB" id="A0A670I6X6"/>
<accession>A0A670I6X6</accession>
<dbReference type="InterPro" id="IPR000863">
    <property type="entry name" value="Sulfotransferase_dom"/>
</dbReference>
<keyword evidence="6" id="KW-1185">Reference proteome</keyword>
<dbReference type="SUPFAM" id="SSF52540">
    <property type="entry name" value="P-loop containing nucleoside triphosphate hydrolases"/>
    <property type="match status" value="1"/>
</dbReference>
<reference evidence="5" key="3">
    <citation type="submission" date="2025-09" db="UniProtKB">
        <authorList>
            <consortium name="Ensembl"/>
        </authorList>
    </citation>
    <scope>IDENTIFICATION</scope>
</reference>
<proteinExistence type="inferred from homology"/>
<evidence type="ECO:0000313" key="6">
    <source>
        <dbReference type="Proteomes" id="UP000472272"/>
    </source>
</evidence>
<dbReference type="GeneTree" id="ENSGT00940000165210"/>
<dbReference type="Ensembl" id="ENSPMRT00000007967.1">
    <property type="protein sequence ID" value="ENSPMRP00000007448.1"/>
    <property type="gene ID" value="ENSPMRG00000005014.1"/>
</dbReference>
<gene>
    <name evidence="5" type="primary">LOC114594346</name>
</gene>